<keyword evidence="2" id="KW-1185">Reference proteome</keyword>
<dbReference type="Proteomes" id="UP001607302">
    <property type="component" value="Unassembled WGS sequence"/>
</dbReference>
<sequence length="91" mass="10475">MERGNRILFSKDSKVGIFSWRIQSIEFRKAIGGPSYDASGTWIKLEFFLEQAAFDTRIDPIKGAKYSTRIEQAAYSALNRRRDQSCHLKAE</sequence>
<comment type="caution">
    <text evidence="1">The sequence shown here is derived from an EMBL/GenBank/DDBJ whole genome shotgun (WGS) entry which is preliminary data.</text>
</comment>
<evidence type="ECO:0000313" key="1">
    <source>
        <dbReference type="EMBL" id="KAL2713012.1"/>
    </source>
</evidence>
<organism evidence="1 2">
    <name type="scientific">Vespula squamosa</name>
    <name type="common">Southern yellow jacket</name>
    <name type="synonym">Wasp</name>
    <dbReference type="NCBI Taxonomy" id="30214"/>
    <lineage>
        <taxon>Eukaryota</taxon>
        <taxon>Metazoa</taxon>
        <taxon>Ecdysozoa</taxon>
        <taxon>Arthropoda</taxon>
        <taxon>Hexapoda</taxon>
        <taxon>Insecta</taxon>
        <taxon>Pterygota</taxon>
        <taxon>Neoptera</taxon>
        <taxon>Endopterygota</taxon>
        <taxon>Hymenoptera</taxon>
        <taxon>Apocrita</taxon>
        <taxon>Aculeata</taxon>
        <taxon>Vespoidea</taxon>
        <taxon>Vespidae</taxon>
        <taxon>Vespinae</taxon>
        <taxon>Vespula</taxon>
    </lineage>
</organism>
<name>A0ABD1ZXB6_VESSQ</name>
<evidence type="ECO:0000313" key="2">
    <source>
        <dbReference type="Proteomes" id="UP001607302"/>
    </source>
</evidence>
<dbReference type="EMBL" id="JAUDFV010000163">
    <property type="protein sequence ID" value="KAL2713012.1"/>
    <property type="molecule type" value="Genomic_DNA"/>
</dbReference>
<gene>
    <name evidence="1" type="ORF">V1478_017405</name>
</gene>
<protein>
    <submittedName>
        <fullName evidence="1">Uncharacterized protein</fullName>
    </submittedName>
</protein>
<dbReference type="AlphaFoldDB" id="A0ABD1ZXB6"/>
<proteinExistence type="predicted"/>
<reference evidence="1 2" key="1">
    <citation type="journal article" date="2024" name="Ann. Entomol. Soc. Am.">
        <title>Genomic analyses of the southern and eastern yellowjacket wasps (Hymenoptera: Vespidae) reveal evolutionary signatures of social life.</title>
        <authorList>
            <person name="Catto M.A."/>
            <person name="Caine P.B."/>
            <person name="Orr S.E."/>
            <person name="Hunt B.G."/>
            <person name="Goodisman M.A.D."/>
        </authorList>
    </citation>
    <scope>NUCLEOTIDE SEQUENCE [LARGE SCALE GENOMIC DNA]</scope>
    <source>
        <strain evidence="1">233</strain>
        <tissue evidence="1">Head and thorax</tissue>
    </source>
</reference>
<accession>A0ABD1ZXB6</accession>